<gene>
    <name evidence="7" type="ORF">LTR05_003977</name>
</gene>
<dbReference type="Gene3D" id="3.30.40.10">
    <property type="entry name" value="Zinc/RING finger domain, C3HC4 (zinc finger)"/>
    <property type="match status" value="1"/>
</dbReference>
<feature type="compositionally biased region" description="Basic and acidic residues" evidence="5">
    <location>
        <begin position="1152"/>
        <end position="1164"/>
    </location>
</feature>
<feature type="compositionally biased region" description="Polar residues" evidence="5">
    <location>
        <begin position="212"/>
        <end position="259"/>
    </location>
</feature>
<evidence type="ECO:0000256" key="3">
    <source>
        <dbReference type="ARBA" id="ARBA00022833"/>
    </source>
</evidence>
<dbReference type="PANTHER" id="PTHR10782:SF4">
    <property type="entry name" value="TONALLI, ISOFORM E"/>
    <property type="match status" value="1"/>
</dbReference>
<keyword evidence="2 4" id="KW-0863">Zinc-finger</keyword>
<dbReference type="AlphaFoldDB" id="A0AAN7T2Y9"/>
<evidence type="ECO:0000256" key="4">
    <source>
        <dbReference type="PROSITE-ProRule" id="PRU00452"/>
    </source>
</evidence>
<dbReference type="GO" id="GO:0008270">
    <property type="term" value="F:zinc ion binding"/>
    <property type="evidence" value="ECO:0007669"/>
    <property type="project" value="UniProtKB-KW"/>
</dbReference>
<accession>A0AAN7T2Y9</accession>
<evidence type="ECO:0000256" key="1">
    <source>
        <dbReference type="ARBA" id="ARBA00022723"/>
    </source>
</evidence>
<dbReference type="InterPro" id="IPR013083">
    <property type="entry name" value="Znf_RING/FYVE/PHD"/>
</dbReference>
<comment type="caution">
    <text evidence="7">The sequence shown here is derived from an EMBL/GenBank/DDBJ whole genome shotgun (WGS) entry which is preliminary data.</text>
</comment>
<evidence type="ECO:0000313" key="8">
    <source>
        <dbReference type="Proteomes" id="UP001309876"/>
    </source>
</evidence>
<evidence type="ECO:0000256" key="2">
    <source>
        <dbReference type="ARBA" id="ARBA00022771"/>
    </source>
</evidence>
<keyword evidence="1" id="KW-0479">Metal-binding</keyword>
<feature type="domain" description="SP-RING-type" evidence="6">
    <location>
        <begin position="1039"/>
        <end position="1132"/>
    </location>
</feature>
<feature type="compositionally biased region" description="Polar residues" evidence="5">
    <location>
        <begin position="318"/>
        <end position="331"/>
    </location>
</feature>
<feature type="region of interest" description="Disordered" evidence="5">
    <location>
        <begin position="210"/>
        <end position="270"/>
    </location>
</feature>
<feature type="compositionally biased region" description="Polar residues" evidence="5">
    <location>
        <begin position="340"/>
        <end position="360"/>
    </location>
</feature>
<evidence type="ECO:0000313" key="7">
    <source>
        <dbReference type="EMBL" id="KAK5086809.1"/>
    </source>
</evidence>
<feature type="region of interest" description="Disordered" evidence="5">
    <location>
        <begin position="1152"/>
        <end position="1175"/>
    </location>
</feature>
<feature type="region of interest" description="Disordered" evidence="5">
    <location>
        <begin position="716"/>
        <end position="746"/>
    </location>
</feature>
<feature type="region of interest" description="Disordered" evidence="5">
    <location>
        <begin position="95"/>
        <end position="139"/>
    </location>
</feature>
<keyword evidence="8" id="KW-1185">Reference proteome</keyword>
<proteinExistence type="predicted"/>
<dbReference type="GO" id="GO:0061665">
    <property type="term" value="F:SUMO ligase activity"/>
    <property type="evidence" value="ECO:0007669"/>
    <property type="project" value="TreeGrafter"/>
</dbReference>
<dbReference type="Pfam" id="PF02891">
    <property type="entry name" value="zf-MIZ"/>
    <property type="match status" value="1"/>
</dbReference>
<feature type="region of interest" description="Disordered" evidence="5">
    <location>
        <begin position="282"/>
        <end position="360"/>
    </location>
</feature>
<dbReference type="InterPro" id="IPR004181">
    <property type="entry name" value="Znf_MIZ"/>
</dbReference>
<evidence type="ECO:0000256" key="5">
    <source>
        <dbReference type="SAM" id="MobiDB-lite"/>
    </source>
</evidence>
<feature type="compositionally biased region" description="Polar residues" evidence="5">
    <location>
        <begin position="103"/>
        <end position="112"/>
    </location>
</feature>
<dbReference type="PROSITE" id="PS51044">
    <property type="entry name" value="ZF_SP_RING"/>
    <property type="match status" value="1"/>
</dbReference>
<dbReference type="PANTHER" id="PTHR10782">
    <property type="entry name" value="ZINC FINGER MIZ DOMAIN-CONTAINING PROTEIN"/>
    <property type="match status" value="1"/>
</dbReference>
<dbReference type="GO" id="GO:0000785">
    <property type="term" value="C:chromatin"/>
    <property type="evidence" value="ECO:0007669"/>
    <property type="project" value="TreeGrafter"/>
</dbReference>
<evidence type="ECO:0000259" key="6">
    <source>
        <dbReference type="PROSITE" id="PS51044"/>
    </source>
</evidence>
<organism evidence="7 8">
    <name type="scientific">Lithohypha guttulata</name>
    <dbReference type="NCBI Taxonomy" id="1690604"/>
    <lineage>
        <taxon>Eukaryota</taxon>
        <taxon>Fungi</taxon>
        <taxon>Dikarya</taxon>
        <taxon>Ascomycota</taxon>
        <taxon>Pezizomycotina</taxon>
        <taxon>Eurotiomycetes</taxon>
        <taxon>Chaetothyriomycetidae</taxon>
        <taxon>Chaetothyriales</taxon>
        <taxon>Trichomeriaceae</taxon>
        <taxon>Lithohypha</taxon>
    </lineage>
</organism>
<feature type="compositionally biased region" description="Low complexity" evidence="5">
    <location>
        <begin position="157"/>
        <end position="177"/>
    </location>
</feature>
<protein>
    <recommendedName>
        <fullName evidence="6">SP-RING-type domain-containing protein</fullName>
    </recommendedName>
</protein>
<feature type="region of interest" description="Disordered" evidence="5">
    <location>
        <begin position="157"/>
        <end position="179"/>
    </location>
</feature>
<reference evidence="7 8" key="1">
    <citation type="submission" date="2023-08" db="EMBL/GenBank/DDBJ databases">
        <title>Black Yeasts Isolated from many extreme environments.</title>
        <authorList>
            <person name="Coleine C."/>
            <person name="Stajich J.E."/>
            <person name="Selbmann L."/>
        </authorList>
    </citation>
    <scope>NUCLEOTIDE SEQUENCE [LARGE SCALE GENOMIC DNA]</scope>
    <source>
        <strain evidence="7 8">CCFEE 5910</strain>
    </source>
</reference>
<name>A0AAN7T2Y9_9EURO</name>
<dbReference type="GO" id="GO:0016925">
    <property type="term" value="P:protein sumoylation"/>
    <property type="evidence" value="ECO:0007669"/>
    <property type="project" value="TreeGrafter"/>
</dbReference>
<dbReference type="EMBL" id="JAVRRJ010000003">
    <property type="protein sequence ID" value="KAK5086809.1"/>
    <property type="molecule type" value="Genomic_DNA"/>
</dbReference>
<sequence>MQSPNRGRQHVVSLSAASNEVATSNLTTNHFLGTNQRSWMLQGQPQTRPGPIPSHHVPKHCSNPQPAEKIVPAAWDLSRPVVPCLPSYQFLSVEGHTPPEHPTASTTTTNLEEPTEKPAAAPREVLQESTEQFNGQPVDFRAEPARQGEIEIVDLTASQTQQEPQTEQPRQARPTQPSRQHLETLQAIQRPGNTTSQLIAAATRMEVPYQPAQPSNHAISPLSITARPQNGSPQWSAAHYRSSSGVATSAPQTQASSTGADDPRRTEHSSPQFTAVGLLTPAASPLIHPPPTLHRKRSLEGTAQAIPRSRLRSDSPRHSPQMQNTPSTQPIHTALHGPQPLTTVPSNQSPRFQQGNPQQSAYPTNVVLSLQNSHIAHQPTTIQAAVPPYNDQYLPDNHVRRILQPQASSPQSPATHAASSTATKGQSYLAILEIHLTDMSKRIVVPSNADKLRIPWLRDACTNNDLFFLLLNQLTCAWTIQPDCLVQLGLDSSCESGLGIFQLLFGSNRAMSEELVAFLAGWPNSTYSLRAVPELRQWISIIGYILPQLGMLWESFRQKCLTRKLPPSAREINETFQLPTSMILPTAIFSTLERQLHPHAPSAFRAAALELFTLSQREYIAEVYRPGDGNQKASLQQSVESFANSYQQLMARHWPAAVFPPNVRPSLFMQAPPVQPRMSSAGMPIFQGQATGYADIVNGAASVSSRFAPQRQFITTTTPPQSRQIPTHAANQSQYSRSGQTPSARANTAASLALHVDGAGPIQTQFMRSQHNRIAQPVAQKSAPGRAQDGVSTSNRQYTFRSTQLPPQAMLLPHLDSIPAVLSNPAPEQEALHQFYLRQPATEVQGHKTGAPPNLYQFIESCTHSPRSFDSTEEFFSFECSISQELISRKSDVIQSDDSLSIPKRVLSDNSVLFNLRCALLESTSSVSVEEAEWAALQTYWPEHIFISLNDNFLDIRRKRQFKRDLPIDVTPFVKAGTNNVTVSLYKEKGESARRYGLAIETIAFRNKAQIAEMPVAIQAGESLRMILQEMQPQELSVADDDVQMVTDFTTLSITDPFSSKMISRPVRGKTCRHKNCFDLDMFLQSRNSDYKDALTSVYEWRCPVGTCKEDVRPCSLVLDGFLQEVVQKIAQEHKKDVRSIIVKKDGTCEAKSEGQSENRRVGRAESAGEVERSATAVVEPMEAVARRAASASTTDRQFIAGPSVIDVIELDDD</sequence>
<keyword evidence="3" id="KW-0862">Zinc</keyword>
<dbReference type="Proteomes" id="UP001309876">
    <property type="component" value="Unassembled WGS sequence"/>
</dbReference>